<dbReference type="GO" id="GO:0005737">
    <property type="term" value="C:cytoplasm"/>
    <property type="evidence" value="ECO:0007669"/>
    <property type="project" value="TreeGrafter"/>
</dbReference>
<dbReference type="UniPathway" id="UPA00028">
    <property type="reaction ID" value="UER00004"/>
</dbReference>
<evidence type="ECO:0000259" key="5">
    <source>
        <dbReference type="Pfam" id="PF02558"/>
    </source>
</evidence>
<dbReference type="InterPro" id="IPR051402">
    <property type="entry name" value="KPR-Related"/>
</dbReference>
<comment type="pathway">
    <text evidence="4">Cofactor biosynthesis; (R)-pantothenate biosynthesis; (R)-pantoate from 3-methyl-2-oxobutanoate: step 2/2.</text>
</comment>
<evidence type="ECO:0000256" key="4">
    <source>
        <dbReference type="RuleBase" id="RU362068"/>
    </source>
</evidence>
<keyword evidence="2 4" id="KW-0521">NADP</keyword>
<proteinExistence type="inferred from homology"/>
<dbReference type="OrthoDB" id="9772736at2"/>
<keyword evidence="8" id="KW-1185">Reference proteome</keyword>
<dbReference type="GO" id="GO:0008677">
    <property type="term" value="F:2-dehydropantoate 2-reductase activity"/>
    <property type="evidence" value="ECO:0007669"/>
    <property type="project" value="UniProtKB-EC"/>
</dbReference>
<comment type="catalytic activity">
    <reaction evidence="4">
        <text>(R)-pantoate + NADP(+) = 2-dehydropantoate + NADPH + H(+)</text>
        <dbReference type="Rhea" id="RHEA:16233"/>
        <dbReference type="ChEBI" id="CHEBI:11561"/>
        <dbReference type="ChEBI" id="CHEBI:15378"/>
        <dbReference type="ChEBI" id="CHEBI:15980"/>
        <dbReference type="ChEBI" id="CHEBI:57783"/>
        <dbReference type="ChEBI" id="CHEBI:58349"/>
        <dbReference type="EC" id="1.1.1.169"/>
    </reaction>
</comment>
<dbReference type="InterPro" id="IPR013332">
    <property type="entry name" value="KPR_N"/>
</dbReference>
<protein>
    <recommendedName>
        <fullName evidence="4">2-dehydropantoate 2-reductase</fullName>
        <ecNumber evidence="4">1.1.1.169</ecNumber>
    </recommendedName>
    <alternativeName>
        <fullName evidence="4">Ketopantoate reductase</fullName>
    </alternativeName>
</protein>
<dbReference type="InterPro" id="IPR003710">
    <property type="entry name" value="ApbA"/>
</dbReference>
<comment type="similarity">
    <text evidence="1 4">Belongs to the ketopantoate reductase family.</text>
</comment>
<evidence type="ECO:0000256" key="2">
    <source>
        <dbReference type="ARBA" id="ARBA00022857"/>
    </source>
</evidence>
<dbReference type="GO" id="GO:0015940">
    <property type="term" value="P:pantothenate biosynthetic process"/>
    <property type="evidence" value="ECO:0007669"/>
    <property type="project" value="UniProtKB-UniPathway"/>
</dbReference>
<evidence type="ECO:0000313" key="8">
    <source>
        <dbReference type="Proteomes" id="UP000254337"/>
    </source>
</evidence>
<dbReference type="Pfam" id="PF08546">
    <property type="entry name" value="ApbA_C"/>
    <property type="match status" value="1"/>
</dbReference>
<dbReference type="SUPFAM" id="SSF51735">
    <property type="entry name" value="NAD(P)-binding Rossmann-fold domains"/>
    <property type="match status" value="1"/>
</dbReference>
<evidence type="ECO:0000313" key="7">
    <source>
        <dbReference type="EMBL" id="AXL20805.1"/>
    </source>
</evidence>
<sequence length="305" mass="33334">MKLMVTGIGGVGGYVASVLCAAYSDVTLIARGPRKEALLKKGLVLHSDVFGEHTAFPAVTDDPSTAGIQDMIFVCVKNYSLADALTAILPCVSRHTVVVLILNGVDHSAAAKKILPKCPIVDTTIYITSAYEADFSIRQSGTFARLFIGSDDKEAAQRAYDVLNCEGLTCRLSGDITAEIWNKYITNCAYNVITSYYEGTIGYVFSQPKGKEEFRTLLDEAYAVGKALGIALSPTLPEEIYDRVMRQKDKDVSSSLARDIMQGRQSELETFSGYLVKTADELHIPVPFSAHCYHTILQRLQHTAT</sequence>
<dbReference type="InterPro" id="IPR008927">
    <property type="entry name" value="6-PGluconate_DH-like_C_sf"/>
</dbReference>
<keyword evidence="3 4" id="KW-0560">Oxidoreductase</keyword>
<dbReference type="AlphaFoldDB" id="A0A346AY62"/>
<accession>A0A346AY62</accession>
<name>A0A346AY62_9FIRM</name>
<feature type="domain" description="Ketopantoate reductase C-terminal" evidence="6">
    <location>
        <begin position="175"/>
        <end position="293"/>
    </location>
</feature>
<dbReference type="InterPro" id="IPR013752">
    <property type="entry name" value="KPA_reductase"/>
</dbReference>
<evidence type="ECO:0000256" key="3">
    <source>
        <dbReference type="ARBA" id="ARBA00023002"/>
    </source>
</evidence>
<dbReference type="RefSeq" id="WP_107195762.1">
    <property type="nucleotide sequence ID" value="NZ_CAUWMV010000002.1"/>
</dbReference>
<dbReference type="EC" id="1.1.1.169" evidence="4"/>
<dbReference type="Pfam" id="PF02558">
    <property type="entry name" value="ApbA"/>
    <property type="match status" value="1"/>
</dbReference>
<dbReference type="PANTHER" id="PTHR21708">
    <property type="entry name" value="PROBABLE 2-DEHYDROPANTOATE 2-REDUCTASE"/>
    <property type="match status" value="1"/>
</dbReference>
<reference evidence="7 8" key="1">
    <citation type="submission" date="2018-05" db="EMBL/GenBank/DDBJ databases">
        <title>Complete genome sequence of Megasphaera sp. AJH120T, isolated from the ceca of a chicken.</title>
        <authorList>
            <person name="Maki J."/>
            <person name="Looft T."/>
        </authorList>
    </citation>
    <scope>NUCLEOTIDE SEQUENCE [LARGE SCALE GENOMIC DNA]</scope>
    <source>
        <strain evidence="7 8">AJH120</strain>
    </source>
</reference>
<dbReference type="InterPro" id="IPR013328">
    <property type="entry name" value="6PGD_dom2"/>
</dbReference>
<keyword evidence="4" id="KW-0566">Pantothenate biosynthesis</keyword>
<comment type="function">
    <text evidence="4">Catalyzes the NADPH-dependent reduction of ketopantoate into pantoic acid.</text>
</comment>
<dbReference type="NCBIfam" id="TIGR00745">
    <property type="entry name" value="apbA_panE"/>
    <property type="match status" value="1"/>
</dbReference>
<dbReference type="PANTHER" id="PTHR21708:SF26">
    <property type="entry name" value="2-DEHYDROPANTOATE 2-REDUCTASE"/>
    <property type="match status" value="1"/>
</dbReference>
<dbReference type="KEGG" id="meg:DKB62_04040"/>
<evidence type="ECO:0000259" key="6">
    <source>
        <dbReference type="Pfam" id="PF08546"/>
    </source>
</evidence>
<evidence type="ECO:0000256" key="1">
    <source>
        <dbReference type="ARBA" id="ARBA00007870"/>
    </source>
</evidence>
<dbReference type="EMBL" id="CP029462">
    <property type="protein sequence ID" value="AXL20805.1"/>
    <property type="molecule type" value="Genomic_DNA"/>
</dbReference>
<dbReference type="SUPFAM" id="SSF48179">
    <property type="entry name" value="6-phosphogluconate dehydrogenase C-terminal domain-like"/>
    <property type="match status" value="1"/>
</dbReference>
<dbReference type="Gene3D" id="1.10.1040.10">
    <property type="entry name" value="N-(1-d-carboxylethyl)-l-norvaline Dehydrogenase, domain 2"/>
    <property type="match status" value="1"/>
</dbReference>
<dbReference type="InterPro" id="IPR036291">
    <property type="entry name" value="NAD(P)-bd_dom_sf"/>
</dbReference>
<dbReference type="Gene3D" id="3.40.50.720">
    <property type="entry name" value="NAD(P)-binding Rossmann-like Domain"/>
    <property type="match status" value="1"/>
</dbReference>
<gene>
    <name evidence="7" type="ORF">DKB62_04040</name>
</gene>
<organism evidence="7 8">
    <name type="scientific">Megasphaera stantonii</name>
    <dbReference type="NCBI Taxonomy" id="2144175"/>
    <lineage>
        <taxon>Bacteria</taxon>
        <taxon>Bacillati</taxon>
        <taxon>Bacillota</taxon>
        <taxon>Negativicutes</taxon>
        <taxon>Veillonellales</taxon>
        <taxon>Veillonellaceae</taxon>
        <taxon>Megasphaera</taxon>
    </lineage>
</organism>
<feature type="domain" description="Ketopantoate reductase N-terminal" evidence="5">
    <location>
        <begin position="5"/>
        <end position="150"/>
    </location>
</feature>
<dbReference type="Proteomes" id="UP000254337">
    <property type="component" value="Chromosome"/>
</dbReference>